<feature type="compositionally biased region" description="Acidic residues" evidence="2">
    <location>
        <begin position="253"/>
        <end position="268"/>
    </location>
</feature>
<dbReference type="SUPFAM" id="SSF103657">
    <property type="entry name" value="BAR/IMD domain-like"/>
    <property type="match status" value="1"/>
</dbReference>
<keyword evidence="4" id="KW-1185">Reference proteome</keyword>
<dbReference type="OrthoDB" id="60621at2759"/>
<feature type="region of interest" description="Disordered" evidence="2">
    <location>
        <begin position="201"/>
        <end position="291"/>
    </location>
</feature>
<dbReference type="STRING" id="1965070.A0A3S3PM21"/>
<accession>A0A3S3PM21</accession>
<evidence type="ECO:0000256" key="2">
    <source>
        <dbReference type="SAM" id="MobiDB-lite"/>
    </source>
</evidence>
<dbReference type="EMBL" id="NCKU01001292">
    <property type="protein sequence ID" value="RWS12492.1"/>
    <property type="molecule type" value="Genomic_DNA"/>
</dbReference>
<feature type="coiled-coil region" evidence="1">
    <location>
        <begin position="7"/>
        <end position="34"/>
    </location>
</feature>
<protein>
    <submittedName>
        <fullName evidence="3">Protein FAM92A1-like isoform X2</fullName>
    </submittedName>
</protein>
<dbReference type="AlphaFoldDB" id="A0A3S3PM21"/>
<feature type="compositionally biased region" description="Polar residues" evidence="2">
    <location>
        <begin position="216"/>
        <end position="251"/>
    </location>
</feature>
<reference evidence="3 4" key="1">
    <citation type="journal article" date="2018" name="Gigascience">
        <title>Genomes of trombidid mites reveal novel predicted allergens and laterally-transferred genes associated with secondary metabolism.</title>
        <authorList>
            <person name="Dong X."/>
            <person name="Chaisiri K."/>
            <person name="Xia D."/>
            <person name="Armstrong S.D."/>
            <person name="Fang Y."/>
            <person name="Donnelly M.J."/>
            <person name="Kadowaki T."/>
            <person name="McGarry J.W."/>
            <person name="Darby A.C."/>
            <person name="Makepeace B.L."/>
        </authorList>
    </citation>
    <scope>NUCLEOTIDE SEQUENCE [LARGE SCALE GENOMIC DNA]</scope>
    <source>
        <strain evidence="3">UoL-WK</strain>
    </source>
</reference>
<dbReference type="Pfam" id="PF06730">
    <property type="entry name" value="FAM92"/>
    <property type="match status" value="2"/>
</dbReference>
<feature type="compositionally biased region" description="Basic and acidic residues" evidence="2">
    <location>
        <begin position="269"/>
        <end position="291"/>
    </location>
</feature>
<evidence type="ECO:0000313" key="4">
    <source>
        <dbReference type="Proteomes" id="UP000285301"/>
    </source>
</evidence>
<evidence type="ECO:0000256" key="1">
    <source>
        <dbReference type="SAM" id="Coils"/>
    </source>
</evidence>
<feature type="compositionally biased region" description="Low complexity" evidence="2">
    <location>
        <begin position="114"/>
        <end position="131"/>
    </location>
</feature>
<dbReference type="InterPro" id="IPR027267">
    <property type="entry name" value="AH/BAR_dom_sf"/>
</dbReference>
<dbReference type="GO" id="GO:0060271">
    <property type="term" value="P:cilium assembly"/>
    <property type="evidence" value="ECO:0007669"/>
    <property type="project" value="TreeGrafter"/>
</dbReference>
<sequence>MNKINELRSIQERCESLEKNLNDVYNQLAVYARKVAKCRDEGDSFAECVQRFAESENVNRSIQHALTNFADIFSTLQTWRDFKVEKIENDILDEISVYGELCKKIKDEIRKGMNSSRVRSGSSENVSSSGDSRVENQIEKFEERKIKDVKKWFQKLVEIELLFHAKSLELWTEAYKYVASIEEETDLNDFRKRFPINSKAVKSSLKSDEKPLSSLRRFNSTPDVKNSESSMTASKTNTTTKAESADTKSTASDLDESESSSIDSESEKEEEKEKSEDREKRTKIRPDSGRR</sequence>
<dbReference type="InterPro" id="IPR009602">
    <property type="entry name" value="CBAR/FAM92"/>
</dbReference>
<organism evidence="3 4">
    <name type="scientific">Dinothrombium tinctorium</name>
    <dbReference type="NCBI Taxonomy" id="1965070"/>
    <lineage>
        <taxon>Eukaryota</taxon>
        <taxon>Metazoa</taxon>
        <taxon>Ecdysozoa</taxon>
        <taxon>Arthropoda</taxon>
        <taxon>Chelicerata</taxon>
        <taxon>Arachnida</taxon>
        <taxon>Acari</taxon>
        <taxon>Acariformes</taxon>
        <taxon>Trombidiformes</taxon>
        <taxon>Prostigmata</taxon>
        <taxon>Anystina</taxon>
        <taxon>Parasitengona</taxon>
        <taxon>Trombidioidea</taxon>
        <taxon>Trombidiidae</taxon>
        <taxon>Dinothrombium</taxon>
    </lineage>
</organism>
<dbReference type="Gene3D" id="1.20.1270.60">
    <property type="entry name" value="Arfaptin homology (AH) domain/BAR domain"/>
    <property type="match status" value="1"/>
</dbReference>
<keyword evidence="1" id="KW-0175">Coiled coil</keyword>
<dbReference type="PANTHER" id="PTHR21223:SF2">
    <property type="entry name" value="CBY1-INTERACTING BAR DOMAIN-CONTAINING PROTEIN HOMOLOG"/>
    <property type="match status" value="1"/>
</dbReference>
<comment type="caution">
    <text evidence="3">The sequence shown here is derived from an EMBL/GenBank/DDBJ whole genome shotgun (WGS) entry which is preliminary data.</text>
</comment>
<dbReference type="GO" id="GO:0035869">
    <property type="term" value="C:ciliary transition zone"/>
    <property type="evidence" value="ECO:0007669"/>
    <property type="project" value="TreeGrafter"/>
</dbReference>
<proteinExistence type="predicted"/>
<dbReference type="Proteomes" id="UP000285301">
    <property type="component" value="Unassembled WGS sequence"/>
</dbReference>
<dbReference type="PANTHER" id="PTHR21223">
    <property type="entry name" value="CBY1-INTERACTING BAR DOMAIN-CONTAINING PROTEIN HOMOLOG"/>
    <property type="match status" value="1"/>
</dbReference>
<evidence type="ECO:0000313" key="3">
    <source>
        <dbReference type="EMBL" id="RWS12492.1"/>
    </source>
</evidence>
<feature type="region of interest" description="Disordered" evidence="2">
    <location>
        <begin position="114"/>
        <end position="134"/>
    </location>
</feature>
<gene>
    <name evidence="3" type="ORF">B4U79_06687</name>
</gene>
<dbReference type="GO" id="GO:0036064">
    <property type="term" value="C:ciliary basal body"/>
    <property type="evidence" value="ECO:0007669"/>
    <property type="project" value="TreeGrafter"/>
</dbReference>
<name>A0A3S3PM21_9ACAR</name>